<keyword evidence="3" id="KW-0255">Endonuclease</keyword>
<dbReference type="Pfam" id="PF00271">
    <property type="entry name" value="Helicase_C"/>
    <property type="match status" value="1"/>
</dbReference>
<dbReference type="Gene3D" id="3.30.870.10">
    <property type="entry name" value="Endonuclease Chain A"/>
    <property type="match status" value="1"/>
</dbReference>
<evidence type="ECO:0000313" key="4">
    <source>
        <dbReference type="Proteomes" id="UP000323646"/>
    </source>
</evidence>
<dbReference type="PROSITE" id="PS51192">
    <property type="entry name" value="HELICASE_ATP_BIND_1"/>
    <property type="match status" value="1"/>
</dbReference>
<accession>A0A5D6W9F5</accession>
<dbReference type="PANTHER" id="PTHR47396:SF1">
    <property type="entry name" value="ATP-DEPENDENT HELICASE IRC3-RELATED"/>
    <property type="match status" value="1"/>
</dbReference>
<gene>
    <name evidence="3" type="ORF">FZ040_00990</name>
</gene>
<dbReference type="Gene3D" id="3.40.50.300">
    <property type="entry name" value="P-loop containing nucleotide triphosphate hydrolases"/>
    <property type="match status" value="2"/>
</dbReference>
<dbReference type="SUPFAM" id="SSF56024">
    <property type="entry name" value="Phospholipase D/nuclease"/>
    <property type="match status" value="1"/>
</dbReference>
<dbReference type="AlphaFoldDB" id="A0A5D6W9F5"/>
<organism evidence="3 4">
    <name type="scientific">Selenomonas ruminis</name>
    <dbReference type="NCBI Taxonomy" id="2593411"/>
    <lineage>
        <taxon>Bacteria</taxon>
        <taxon>Bacillati</taxon>
        <taxon>Bacillota</taxon>
        <taxon>Negativicutes</taxon>
        <taxon>Selenomonadales</taxon>
        <taxon>Selenomonadaceae</taxon>
        <taxon>Selenomonas</taxon>
    </lineage>
</organism>
<dbReference type="InterPro" id="IPR027417">
    <property type="entry name" value="P-loop_NTPase"/>
</dbReference>
<evidence type="ECO:0000259" key="1">
    <source>
        <dbReference type="PROSITE" id="PS51192"/>
    </source>
</evidence>
<dbReference type="InterPro" id="IPR006935">
    <property type="entry name" value="Helicase/UvrB_N"/>
</dbReference>
<keyword evidence="3" id="KW-0540">Nuclease</keyword>
<reference evidence="3 4" key="1">
    <citation type="submission" date="2019-08" db="EMBL/GenBank/DDBJ databases">
        <title>Selenomonas sp. mPRGC5 and Selenomonas sp. mPRGC8 isolated from ruminal fluid of dairy goat (Capra hircus).</title>
        <authorList>
            <person name="Poothong S."/>
            <person name="Nuengjamnong C."/>
            <person name="Tanasupawat S."/>
        </authorList>
    </citation>
    <scope>NUCLEOTIDE SEQUENCE [LARGE SCALE GENOMIC DNA]</scope>
    <source>
        <strain evidence="4">mPRGC5</strain>
    </source>
</reference>
<dbReference type="EMBL" id="VTOY01000001">
    <property type="protein sequence ID" value="TYZ25141.1"/>
    <property type="molecule type" value="Genomic_DNA"/>
</dbReference>
<evidence type="ECO:0000313" key="3">
    <source>
        <dbReference type="EMBL" id="TYZ25141.1"/>
    </source>
</evidence>
<keyword evidence="4" id="KW-1185">Reference proteome</keyword>
<keyword evidence="3" id="KW-0378">Hydrolase</keyword>
<sequence length="763" mass="88642">MVAYTRESGVRLLLPALKVAVEKGVPVTLLTGTDFNLTEPQALYLLRSYLGNKVELRFFKGADKSFHPKAYFFHMNTHSALIIGSSNLSASGLGESVEWNYCLNSRDNPQEYDAFYQTFQDIYHRQSILVDDKVLHQYARIWRKPQHFYAVDDVNNTGNYRPRGAQIEALYYLQKTREEGADKALIHAATGIGKTYLAAFDSKSYTKVLFVAHREEILKQAALAFRNVRGNDDYGFFTGKVKQQNKSLVFASVETLGQMKYLREGYFSARHFDYIVVDEFHHAVSKLYQNILEYFQPKFLLGLTATTERMDGRSIYALCDYNVPYELSLFTAIARGMLVPFRYYGIFDDTDYKALRPVSGSYAASDLNCIYLENIQRMKNILKHYKKYHSQRALGFCASCEHAEAMTKFFVKAGIRAAAVYSNAEGDFTEERAGAIERLNVGELQVVFAVDMFNEGVDIPALDMVMFLRPTESPTVFMQQLGRGLRLFPDKKYLTVLDFIGNYHNAGAIRGLLCQEKGEKNGETVITPLPDTCYVDFDLRLLDLFEQLEKGRQSLRSVIKEEFLRIERLLKKRPNRVELFEYMSASIYEQCLKHPQESPFKHYWLYLEELGELLPVEHELQGTLVEQFLQEITNTPMTKVYKMPVLLALQGEKELKSKISYTDILRVWKDFFARDRNWRDLSRVESFQEYKKLSEKWHLDKIKKMPIPHLQSEFMYSEGEWALVFCAEMEPYLKNPVVQAEFEDIVNYRALDYYRRRYLAEKD</sequence>
<dbReference type="CDD" id="cd18799">
    <property type="entry name" value="SF2_C_EcoAI-like"/>
    <property type="match status" value="1"/>
</dbReference>
<dbReference type="CDD" id="cd18032">
    <property type="entry name" value="DEXHc_RE_I_III_res"/>
    <property type="match status" value="1"/>
</dbReference>
<dbReference type="PANTHER" id="PTHR47396">
    <property type="entry name" value="TYPE I RESTRICTION ENZYME ECOKI R PROTEIN"/>
    <property type="match status" value="1"/>
</dbReference>
<dbReference type="GO" id="GO:0016787">
    <property type="term" value="F:hydrolase activity"/>
    <property type="evidence" value="ECO:0007669"/>
    <property type="project" value="InterPro"/>
</dbReference>
<dbReference type="PROSITE" id="PS51194">
    <property type="entry name" value="HELICASE_CTER"/>
    <property type="match status" value="1"/>
</dbReference>
<dbReference type="InterPro" id="IPR014001">
    <property type="entry name" value="Helicase_ATP-bd"/>
</dbReference>
<dbReference type="Pfam" id="PF04851">
    <property type="entry name" value="ResIII"/>
    <property type="match status" value="1"/>
</dbReference>
<dbReference type="GO" id="GO:0004519">
    <property type="term" value="F:endonuclease activity"/>
    <property type="evidence" value="ECO:0007669"/>
    <property type="project" value="UniProtKB-KW"/>
</dbReference>
<dbReference type="GO" id="GO:0003677">
    <property type="term" value="F:DNA binding"/>
    <property type="evidence" value="ECO:0007669"/>
    <property type="project" value="InterPro"/>
</dbReference>
<comment type="caution">
    <text evidence="3">The sequence shown here is derived from an EMBL/GenBank/DDBJ whole genome shotgun (WGS) entry which is preliminary data.</text>
</comment>
<proteinExistence type="predicted"/>
<dbReference type="SUPFAM" id="SSF52540">
    <property type="entry name" value="P-loop containing nucleoside triphosphate hydrolases"/>
    <property type="match status" value="1"/>
</dbReference>
<dbReference type="Pfam" id="PF13091">
    <property type="entry name" value="PLDc_2"/>
    <property type="match status" value="1"/>
</dbReference>
<evidence type="ECO:0000259" key="2">
    <source>
        <dbReference type="PROSITE" id="PS51194"/>
    </source>
</evidence>
<dbReference type="SMART" id="SM00487">
    <property type="entry name" value="DEXDc"/>
    <property type="match status" value="1"/>
</dbReference>
<dbReference type="InterPro" id="IPR050742">
    <property type="entry name" value="Helicase_Restrict-Modif_Enz"/>
</dbReference>
<dbReference type="GO" id="GO:0005524">
    <property type="term" value="F:ATP binding"/>
    <property type="evidence" value="ECO:0007669"/>
    <property type="project" value="InterPro"/>
</dbReference>
<dbReference type="SMART" id="SM00490">
    <property type="entry name" value="HELICc"/>
    <property type="match status" value="1"/>
</dbReference>
<dbReference type="OrthoDB" id="9802848at2"/>
<protein>
    <submittedName>
        <fullName evidence="3">NgoFVII family restriction endonuclease</fullName>
    </submittedName>
</protein>
<feature type="domain" description="Helicase ATP-binding" evidence="1">
    <location>
        <begin position="175"/>
        <end position="325"/>
    </location>
</feature>
<dbReference type="Proteomes" id="UP000323646">
    <property type="component" value="Unassembled WGS sequence"/>
</dbReference>
<dbReference type="GO" id="GO:0005829">
    <property type="term" value="C:cytosol"/>
    <property type="evidence" value="ECO:0007669"/>
    <property type="project" value="TreeGrafter"/>
</dbReference>
<feature type="domain" description="Helicase C-terminal" evidence="2">
    <location>
        <begin position="380"/>
        <end position="533"/>
    </location>
</feature>
<dbReference type="InterPro" id="IPR001650">
    <property type="entry name" value="Helicase_C-like"/>
</dbReference>
<dbReference type="InterPro" id="IPR025202">
    <property type="entry name" value="PLD-like_dom"/>
</dbReference>
<name>A0A5D6W9F5_9FIRM</name>